<sequence length="173" mass="20631">MEQLTTYHAKGKEIGLVFLFKYDLNGNLKLFEISEGELNVKQIKWLFSDNFPATEMIVKTVWMKDEKYTKVFEIIVSPADLSFNTGWIIYDHKLSKQDAEKSFKKMNEAERIKFFISLPGYERYLKRSGIAKAHMSTYINKRYYDNEYPEEIKTKNFNPMIQDLARQKNNRRQ</sequence>
<reference evidence="1 2" key="1">
    <citation type="submission" date="2021-03" db="EMBL/GenBank/DDBJ databases">
        <title>Flavobacterium Flabelliformis Sp. Nov. And Flavobacterium Geliluteum Sp. Nov., Two Novel Multidrug Resistant Psychrophilic Species Isolated From Antarctica.</title>
        <authorList>
            <person name="Kralova S."/>
            <person name="Busse H.J."/>
            <person name="Bezdicek M."/>
            <person name="Nykrynova M."/>
            <person name="Kroupova E."/>
            <person name="Krsek D."/>
            <person name="Sedlacek I."/>
        </authorList>
    </citation>
    <scope>NUCLEOTIDE SEQUENCE [LARGE SCALE GENOMIC DNA]</scope>
    <source>
        <strain evidence="1 2">P7388</strain>
    </source>
</reference>
<dbReference type="RefSeq" id="WP_210667614.1">
    <property type="nucleotide sequence ID" value="NZ_JAGFBV010000031.1"/>
</dbReference>
<keyword evidence="2" id="KW-1185">Reference proteome</keyword>
<dbReference type="Proteomes" id="UP000675047">
    <property type="component" value="Unassembled WGS sequence"/>
</dbReference>
<proteinExistence type="predicted"/>
<evidence type="ECO:0000313" key="2">
    <source>
        <dbReference type="Proteomes" id="UP000675047"/>
    </source>
</evidence>
<accession>A0A941AYP2</accession>
<evidence type="ECO:0000313" key="1">
    <source>
        <dbReference type="EMBL" id="MBP4139646.1"/>
    </source>
</evidence>
<organism evidence="1 2">
    <name type="scientific">Flavobacterium geliluteum</name>
    <dbReference type="NCBI Taxonomy" id="2816120"/>
    <lineage>
        <taxon>Bacteria</taxon>
        <taxon>Pseudomonadati</taxon>
        <taxon>Bacteroidota</taxon>
        <taxon>Flavobacteriia</taxon>
        <taxon>Flavobacteriales</taxon>
        <taxon>Flavobacteriaceae</taxon>
        <taxon>Flavobacterium</taxon>
    </lineage>
</organism>
<name>A0A941AYP2_9FLAO</name>
<dbReference type="EMBL" id="JAGFBV010000031">
    <property type="protein sequence ID" value="MBP4139646.1"/>
    <property type="molecule type" value="Genomic_DNA"/>
</dbReference>
<gene>
    <name evidence="1" type="ORF">J3495_16340</name>
</gene>
<comment type="caution">
    <text evidence="1">The sequence shown here is derived from an EMBL/GenBank/DDBJ whole genome shotgun (WGS) entry which is preliminary data.</text>
</comment>
<dbReference type="AlphaFoldDB" id="A0A941AYP2"/>
<protein>
    <submittedName>
        <fullName evidence="1">Uncharacterized protein</fullName>
    </submittedName>
</protein>